<feature type="region of interest" description="Disordered" evidence="1">
    <location>
        <begin position="63"/>
        <end position="118"/>
    </location>
</feature>
<feature type="compositionally biased region" description="Basic and acidic residues" evidence="1">
    <location>
        <begin position="79"/>
        <end position="88"/>
    </location>
</feature>
<keyword evidence="2" id="KW-0732">Signal</keyword>
<dbReference type="PROSITE" id="PS51257">
    <property type="entry name" value="PROKAR_LIPOPROTEIN"/>
    <property type="match status" value="1"/>
</dbReference>
<dbReference type="RefSeq" id="WP_142715242.1">
    <property type="nucleotide sequence ID" value="NZ_FXTH01000013.1"/>
</dbReference>
<dbReference type="EMBL" id="FXTH01000013">
    <property type="protein sequence ID" value="SMO78648.1"/>
    <property type="molecule type" value="Genomic_DNA"/>
</dbReference>
<evidence type="ECO:0000313" key="4">
    <source>
        <dbReference type="Proteomes" id="UP000317593"/>
    </source>
</evidence>
<evidence type="ECO:0000313" key="3">
    <source>
        <dbReference type="EMBL" id="SMO78648.1"/>
    </source>
</evidence>
<feature type="signal peptide" evidence="2">
    <location>
        <begin position="1"/>
        <end position="17"/>
    </location>
</feature>
<evidence type="ECO:0000256" key="1">
    <source>
        <dbReference type="SAM" id="MobiDB-lite"/>
    </source>
</evidence>
<name>A0A521E3Y0_9BACT</name>
<protein>
    <recommendedName>
        <fullName evidence="5">Lipoprotein</fullName>
    </recommendedName>
</protein>
<accession>A0A521E3Y0</accession>
<dbReference type="Proteomes" id="UP000317593">
    <property type="component" value="Unassembled WGS sequence"/>
</dbReference>
<feature type="chain" id="PRO_5022245858" description="Lipoprotein" evidence="2">
    <location>
        <begin position="18"/>
        <end position="240"/>
    </location>
</feature>
<evidence type="ECO:0008006" key="5">
    <source>
        <dbReference type="Google" id="ProtNLM"/>
    </source>
</evidence>
<feature type="compositionally biased region" description="Basic and acidic residues" evidence="1">
    <location>
        <begin position="96"/>
        <end position="111"/>
    </location>
</feature>
<feature type="compositionally biased region" description="Acidic residues" evidence="1">
    <location>
        <begin position="63"/>
        <end position="78"/>
    </location>
</feature>
<dbReference type="OrthoDB" id="9857509at2"/>
<sequence>MKWAMILSIVLAAGMLAGCDSPLDYEDSASEQSLLLELEKERERPWSGLMATGEFSAIWQGCEDGEHEEPGDHEEGDCGGDHETHDGEVETDDSCSDDHVDDGHNDDEHTGGEGCSGNRPARDFYVQFNAQAKKMTRGDVTFAGLGTYEGIDFNGSVTWVEPGREPHELFFGGEVTGGTVDRGCFLFSIQDNGEGNNAEADRLQYRLYGSGMAPCHIPDHFPKGYPIAVYEGNLQVHQAK</sequence>
<organism evidence="3 4">
    <name type="scientific">Fodinibius sediminis</name>
    <dbReference type="NCBI Taxonomy" id="1214077"/>
    <lineage>
        <taxon>Bacteria</taxon>
        <taxon>Pseudomonadati</taxon>
        <taxon>Balneolota</taxon>
        <taxon>Balneolia</taxon>
        <taxon>Balneolales</taxon>
        <taxon>Balneolaceae</taxon>
        <taxon>Fodinibius</taxon>
    </lineage>
</organism>
<evidence type="ECO:0000256" key="2">
    <source>
        <dbReference type="SAM" id="SignalP"/>
    </source>
</evidence>
<gene>
    <name evidence="3" type="ORF">SAMN06265218_11337</name>
</gene>
<proteinExistence type="predicted"/>
<dbReference type="AlphaFoldDB" id="A0A521E3Y0"/>
<reference evidence="3 4" key="1">
    <citation type="submission" date="2017-05" db="EMBL/GenBank/DDBJ databases">
        <authorList>
            <person name="Varghese N."/>
            <person name="Submissions S."/>
        </authorList>
    </citation>
    <scope>NUCLEOTIDE SEQUENCE [LARGE SCALE GENOMIC DNA]</scope>
    <source>
        <strain evidence="3 4">DSM 21194</strain>
    </source>
</reference>
<keyword evidence="4" id="KW-1185">Reference proteome</keyword>